<dbReference type="GO" id="GO:0048468">
    <property type="term" value="P:cell development"/>
    <property type="evidence" value="ECO:0007669"/>
    <property type="project" value="UniProtKB-ARBA"/>
</dbReference>
<dbReference type="CDD" id="cd00160">
    <property type="entry name" value="RhoGEF"/>
    <property type="match status" value="1"/>
</dbReference>
<dbReference type="InterPro" id="IPR014847">
    <property type="entry name" value="FA"/>
</dbReference>
<protein>
    <recommendedName>
        <fullName evidence="6">FERM, ARHGEF and pleckstrin domain-containing protein 2</fullName>
    </recommendedName>
    <alternativeName>
        <fullName evidence="7">FERM, RhoGEF and pleckstrin domain-containing protein 2</fullName>
    </alternativeName>
</protein>
<dbReference type="InterPro" id="IPR001849">
    <property type="entry name" value="PH_domain"/>
</dbReference>
<dbReference type="GO" id="GO:0005085">
    <property type="term" value="F:guanyl-nucleotide exchange factor activity"/>
    <property type="evidence" value="ECO:0007669"/>
    <property type="project" value="UniProtKB-KW"/>
</dbReference>
<evidence type="ECO:0000256" key="9">
    <source>
        <dbReference type="SAM" id="MobiDB-lite"/>
    </source>
</evidence>
<dbReference type="Proteomes" id="UP000504639">
    <property type="component" value="Chromosome 9"/>
</dbReference>
<dbReference type="RefSeq" id="XP_032049243.1">
    <property type="nucleotide sequence ID" value="XM_032193352.1"/>
</dbReference>
<dbReference type="Pfam" id="PF00621">
    <property type="entry name" value="RhoGEF"/>
    <property type="match status" value="1"/>
</dbReference>
<feature type="coiled-coil region" evidence="8">
    <location>
        <begin position="641"/>
        <end position="671"/>
    </location>
</feature>
<gene>
    <name evidence="14" type="primary">FARP2</name>
</gene>
<keyword evidence="1" id="KW-0597">Phosphoprotein</keyword>
<dbReference type="FunFam" id="2.30.29.30:FF:000087">
    <property type="entry name" value="FERM, RhoGEF and pleckstrin domain-containing protein 1"/>
    <property type="match status" value="1"/>
</dbReference>
<dbReference type="PROSITE" id="PS00660">
    <property type="entry name" value="FERM_1"/>
    <property type="match status" value="1"/>
</dbReference>
<dbReference type="InterPro" id="IPR019748">
    <property type="entry name" value="FERM_central"/>
</dbReference>
<dbReference type="CDD" id="cd14473">
    <property type="entry name" value="FERM_B-lobe"/>
    <property type="match status" value="1"/>
</dbReference>
<dbReference type="GeneID" id="116492563"/>
<dbReference type="PRINTS" id="PR00935">
    <property type="entry name" value="BAND41"/>
</dbReference>
<dbReference type="PROSITE" id="PS50057">
    <property type="entry name" value="FERM_3"/>
    <property type="match status" value="1"/>
</dbReference>
<feature type="domain" description="DH" evidence="11">
    <location>
        <begin position="539"/>
        <end position="730"/>
    </location>
</feature>
<dbReference type="FunFam" id="3.10.20.90:FF:000040">
    <property type="entry name" value="FERM, RhoGEF and pleckstrin domain-containing protein"/>
    <property type="match status" value="1"/>
</dbReference>
<dbReference type="SMART" id="SM01196">
    <property type="entry name" value="FERM_C"/>
    <property type="match status" value="1"/>
</dbReference>
<dbReference type="Pfam" id="PF09380">
    <property type="entry name" value="FERM_C"/>
    <property type="match status" value="1"/>
</dbReference>
<dbReference type="FunFam" id="1.20.900.10:FF:000020">
    <property type="entry name" value="FERM, RhoGEF and pleckstrin domain-containing protein 2"/>
    <property type="match status" value="1"/>
</dbReference>
<dbReference type="InterPro" id="IPR041788">
    <property type="entry name" value="FARP1/FARP2/FRMD7_FERM_C"/>
</dbReference>
<dbReference type="Gene3D" id="2.30.29.30">
    <property type="entry name" value="Pleckstrin-homology domain (PH domain)/Phosphotyrosine-binding domain (PTB)"/>
    <property type="match status" value="3"/>
</dbReference>
<dbReference type="InterPro" id="IPR000219">
    <property type="entry name" value="DH_dom"/>
</dbReference>
<dbReference type="GO" id="GO:0007165">
    <property type="term" value="P:signal transduction"/>
    <property type="evidence" value="ECO:0007669"/>
    <property type="project" value="UniProtKB-ARBA"/>
</dbReference>
<evidence type="ECO:0000256" key="3">
    <source>
        <dbReference type="ARBA" id="ARBA00022737"/>
    </source>
</evidence>
<dbReference type="AlphaFoldDB" id="A0A6J3DIR9"/>
<dbReference type="SUPFAM" id="SSF48065">
    <property type="entry name" value="DBL homology domain (DH-domain)"/>
    <property type="match status" value="1"/>
</dbReference>
<keyword evidence="8" id="KW-0175">Coiled coil</keyword>
<dbReference type="PANTHER" id="PTHR45858">
    <property type="entry name" value="FERM DOMAIN CONTAINING PROTEIN"/>
    <property type="match status" value="1"/>
</dbReference>
<comment type="subunit">
    <text evidence="5">Interacts with PLXNA1. Interaction with PLXNA1 or PIP5K1C lowers its guanine nucleotide exchange activity. Dissociates from PLXNA1 when SEMA3A binds to the receptor. Interacts with PIP5K1C via its FERM domain. The interaction with PIP5K1C is enhanced by SEMA3A binding. Interacts with RAC1.</text>
</comment>
<keyword evidence="3" id="KW-0677">Repeat</keyword>
<dbReference type="SMART" id="SM00295">
    <property type="entry name" value="B41"/>
    <property type="match status" value="1"/>
</dbReference>
<dbReference type="InterPro" id="IPR014352">
    <property type="entry name" value="FERM/acyl-CoA-bd_prot_sf"/>
</dbReference>
<dbReference type="Pfam" id="PF00373">
    <property type="entry name" value="FERM_M"/>
    <property type="match status" value="1"/>
</dbReference>
<comment type="function">
    <text evidence="4">Functions as a guanine nucleotide exchange factor that activates RAC1. May have relatively low activity. Plays a role in the response to class 3 semaphorins and remodeling of the actin cytoskeleton. Plays a role in TNFSF11-mediated osteoclast differentiation, especially in podosome rearrangement and reorganization of the actin cytoskeleton. Regulates the activation of ITGB3, integrin signaling and cell adhesion.</text>
</comment>
<organism evidence="13 14">
    <name type="scientific">Aythya fuligula</name>
    <name type="common">Tufted duck</name>
    <name type="synonym">Anas fuligula</name>
    <dbReference type="NCBI Taxonomy" id="219594"/>
    <lineage>
        <taxon>Eukaryota</taxon>
        <taxon>Metazoa</taxon>
        <taxon>Chordata</taxon>
        <taxon>Craniata</taxon>
        <taxon>Vertebrata</taxon>
        <taxon>Euteleostomi</taxon>
        <taxon>Archelosauria</taxon>
        <taxon>Archosauria</taxon>
        <taxon>Dinosauria</taxon>
        <taxon>Saurischia</taxon>
        <taxon>Theropoda</taxon>
        <taxon>Coelurosauria</taxon>
        <taxon>Aves</taxon>
        <taxon>Neognathae</taxon>
        <taxon>Galloanserae</taxon>
        <taxon>Anseriformes</taxon>
        <taxon>Anatidae</taxon>
        <taxon>Aythyinae</taxon>
        <taxon>Aythya</taxon>
    </lineage>
</organism>
<dbReference type="CDD" id="cd17190">
    <property type="entry name" value="FERM_F1_FARP2"/>
    <property type="match status" value="1"/>
</dbReference>
<evidence type="ECO:0000256" key="4">
    <source>
        <dbReference type="ARBA" id="ARBA00057351"/>
    </source>
</evidence>
<dbReference type="Gene3D" id="3.10.20.90">
    <property type="entry name" value="Phosphatidylinositol 3-kinase Catalytic Subunit, Chain A, domain 1"/>
    <property type="match status" value="1"/>
</dbReference>
<dbReference type="InterPro" id="IPR029071">
    <property type="entry name" value="Ubiquitin-like_domsf"/>
</dbReference>
<evidence type="ECO:0000256" key="7">
    <source>
        <dbReference type="ARBA" id="ARBA00077156"/>
    </source>
</evidence>
<evidence type="ECO:0000256" key="6">
    <source>
        <dbReference type="ARBA" id="ARBA00069488"/>
    </source>
</evidence>
<dbReference type="CDD" id="cd13235">
    <property type="entry name" value="PH2_FARP1-like"/>
    <property type="match status" value="1"/>
</dbReference>
<dbReference type="SMART" id="SM01195">
    <property type="entry name" value="FA"/>
    <property type="match status" value="1"/>
</dbReference>
<dbReference type="CDD" id="cd13193">
    <property type="entry name" value="FERM_C_FARP1-like"/>
    <property type="match status" value="1"/>
</dbReference>
<evidence type="ECO:0000313" key="13">
    <source>
        <dbReference type="Proteomes" id="UP000504639"/>
    </source>
</evidence>
<feature type="domain" description="FERM" evidence="12">
    <location>
        <begin position="50"/>
        <end position="328"/>
    </location>
</feature>
<dbReference type="InterPro" id="IPR019747">
    <property type="entry name" value="FERM_CS"/>
</dbReference>
<feature type="domain" description="PH" evidence="10">
    <location>
        <begin position="759"/>
        <end position="856"/>
    </location>
</feature>
<dbReference type="SUPFAM" id="SSF50729">
    <property type="entry name" value="PH domain-like"/>
    <property type="match status" value="3"/>
</dbReference>
<evidence type="ECO:0000313" key="14">
    <source>
        <dbReference type="RefSeq" id="XP_032049243.1"/>
    </source>
</evidence>
<dbReference type="InterPro" id="IPR035963">
    <property type="entry name" value="FERM_2"/>
</dbReference>
<accession>A0A6J3DIR9</accession>
<dbReference type="InterPro" id="IPR051835">
    <property type="entry name" value="RAC1-GEF"/>
</dbReference>
<dbReference type="SUPFAM" id="SSF54236">
    <property type="entry name" value="Ubiquitin-like"/>
    <property type="match status" value="1"/>
</dbReference>
<evidence type="ECO:0000256" key="5">
    <source>
        <dbReference type="ARBA" id="ARBA00063142"/>
    </source>
</evidence>
<dbReference type="Gene3D" id="1.20.900.10">
    <property type="entry name" value="Dbl homology (DH) domain"/>
    <property type="match status" value="1"/>
</dbReference>
<evidence type="ECO:0000259" key="12">
    <source>
        <dbReference type="PROSITE" id="PS50057"/>
    </source>
</evidence>
<evidence type="ECO:0000256" key="1">
    <source>
        <dbReference type="ARBA" id="ARBA00022553"/>
    </source>
</evidence>
<reference evidence="14" key="1">
    <citation type="submission" date="2025-08" db="UniProtKB">
        <authorList>
            <consortium name="RefSeq"/>
        </authorList>
    </citation>
    <scope>IDENTIFICATION</scope>
    <source>
        <tissue evidence="14">Lung</tissue>
    </source>
</reference>
<dbReference type="SUPFAM" id="SSF47031">
    <property type="entry name" value="Second domain of FERM"/>
    <property type="match status" value="1"/>
</dbReference>
<dbReference type="Pfam" id="PF08736">
    <property type="entry name" value="FA"/>
    <property type="match status" value="1"/>
</dbReference>
<dbReference type="CDD" id="cd01220">
    <property type="entry name" value="PH1_FARP1-like"/>
    <property type="match status" value="1"/>
</dbReference>
<dbReference type="Pfam" id="PF00169">
    <property type="entry name" value="PH"/>
    <property type="match status" value="2"/>
</dbReference>
<name>A0A6J3DIR9_AYTFU</name>
<dbReference type="GO" id="GO:0005829">
    <property type="term" value="C:cytosol"/>
    <property type="evidence" value="ECO:0007669"/>
    <property type="project" value="UniProtKB-ARBA"/>
</dbReference>
<feature type="region of interest" description="Disordered" evidence="9">
    <location>
        <begin position="21"/>
        <end position="42"/>
    </location>
</feature>
<keyword evidence="13" id="KW-1185">Reference proteome</keyword>
<dbReference type="FunFam" id="2.30.29.30:FF:000046">
    <property type="entry name" value="FERM, RhoGEF and pleckstrin domain-containing protein 1"/>
    <property type="match status" value="1"/>
</dbReference>
<dbReference type="PROSITE" id="PS50010">
    <property type="entry name" value="DH_2"/>
    <property type="match status" value="1"/>
</dbReference>
<dbReference type="InterPro" id="IPR035899">
    <property type="entry name" value="DBL_dom_sf"/>
</dbReference>
<dbReference type="InterPro" id="IPR018979">
    <property type="entry name" value="FERM_N"/>
</dbReference>
<evidence type="ECO:0000256" key="2">
    <source>
        <dbReference type="ARBA" id="ARBA00022658"/>
    </source>
</evidence>
<dbReference type="FunFam" id="1.20.80.10:FF:000005">
    <property type="entry name" value="FERM, RhoGEF and pleckstrin domain-containing protein 1"/>
    <property type="match status" value="1"/>
</dbReference>
<dbReference type="PANTHER" id="PTHR45858:SF4">
    <property type="entry name" value="FERM, ARHGEF AND PLECKSTRIN DOMAIN-CONTAINING PROTEIN 2"/>
    <property type="match status" value="1"/>
</dbReference>
<keyword evidence="2" id="KW-0344">Guanine-nucleotide releasing factor</keyword>
<dbReference type="SMART" id="SM00233">
    <property type="entry name" value="PH"/>
    <property type="match status" value="2"/>
</dbReference>
<evidence type="ECO:0000259" key="10">
    <source>
        <dbReference type="PROSITE" id="PS50003"/>
    </source>
</evidence>
<proteinExistence type="predicted"/>
<dbReference type="InterPro" id="IPR019749">
    <property type="entry name" value="Band_41_domain"/>
</dbReference>
<evidence type="ECO:0000256" key="8">
    <source>
        <dbReference type="SAM" id="Coils"/>
    </source>
</evidence>
<feature type="domain" description="PH" evidence="10">
    <location>
        <begin position="916"/>
        <end position="1013"/>
    </location>
</feature>
<dbReference type="InterPro" id="IPR011993">
    <property type="entry name" value="PH-like_dom_sf"/>
</dbReference>
<dbReference type="InterPro" id="IPR000299">
    <property type="entry name" value="FERM_domain"/>
</dbReference>
<feature type="region of interest" description="Disordered" evidence="9">
    <location>
        <begin position="447"/>
        <end position="467"/>
    </location>
</feature>
<dbReference type="Pfam" id="PF09379">
    <property type="entry name" value="FERM_N"/>
    <property type="match status" value="1"/>
</dbReference>
<dbReference type="FunFam" id="2.30.29.30:FF:000002">
    <property type="entry name" value="Band 4.1-like protein 5 isoform 1"/>
    <property type="match status" value="1"/>
</dbReference>
<dbReference type="SMART" id="SM00325">
    <property type="entry name" value="RhoGEF"/>
    <property type="match status" value="1"/>
</dbReference>
<dbReference type="Gene3D" id="1.20.80.10">
    <property type="match status" value="1"/>
</dbReference>
<dbReference type="InterPro" id="IPR018980">
    <property type="entry name" value="FERM_PH-like_C"/>
</dbReference>
<dbReference type="CTD" id="9855"/>
<dbReference type="PROSITE" id="PS50003">
    <property type="entry name" value="PH_DOMAIN"/>
    <property type="match status" value="2"/>
</dbReference>
<sequence>MGEIEGTYRVLQTPGSRLGVQKNSGVSTLEPGQNLSTAMSSPAKTHEKDLQVKIKMLDNTVEVLDIESKYYGQALLTEVYKHLNLNESDYFGIEFQNIQSYWIWLEPMKPVIKQVRRPKTTMLRLAVKFFPPDPGQLQEEYTRYLFALQIKRDLAEERLTCSDNTAALLISHLLQSEIGDFDESEDREHLKTNQYLPNQERIQGKILEFHRKHVGQTPAESDFQVLEIARKLEMYGIRFHLASDREGTKINLAVSHMGVLVFQGNTKINTFNWSKVRKLSFKRKRFLIKLHPEGPYQDTLEFLLGSRDECKNFWKICVEYHTFFRLFDQPKPKAKAVFFTRGSSFRYSGRTQKQLVDYIKDSGMRKTPYERRHSKVRVSTHASNTDVPKQSVAFTEGLRTPGSPASATVPFHSFHSSATPTTVLPIFAETSPSSLDPRVPYTRIPEKNTAAPVEETGRKSMQQPGSPTFQSFQGLPVDHSQLSSLVLKSPLGLNTVFQVNLNAAGQGSSPLLSPVLSDAGGARIEEDDEMKRKRYPTDKAYFIAKEILATERTYLKDLEVITVWFRSAVIKENAMPEGLMTLLFSNIDPIYEFHRGFLKEIEQRLSLWEGKTNAHMKGDYQRIGDVMLRNMRTLKEFTSYLQKHDEVLTELEKATKRLKKLEMVYKEFELQKVCYLPLNTFLLKPIQRLMHYKLILGRLCKHYTAEHRDFADCRNALKEVTEMTSQLQHSLIRLENFQKLTELQHDLIGIDNLTAPGREFIREGCLYKLTKKGLQQRMFFLFSDMLLYTSKGVTGTNQFKIHGHLPLHGMLVEESENEWAVPHCFTIYSAQKTIVVAASTRLEMGKWMEDLNMAIEMAKKSTEKSDMLLDNSVCNRSNKLPPRYLLGQAQRPNTITHVCWYRNQSLSLSDYLCMIQNQLSGYLLRKFKNSNGWQKLWVVFTNFCLFFYKTHQDDYPLASLPLLGYAVSSPVEADGIQKDYVFKLQFKSHVYFFRAESKYTFERWMEVIKRATSSPARSSLLLPQDKKDSHSD</sequence>
<evidence type="ECO:0000259" key="11">
    <source>
        <dbReference type="PROSITE" id="PS50010"/>
    </source>
</evidence>